<reference evidence="1" key="1">
    <citation type="submission" date="2017-01" db="EMBL/GenBank/DDBJ databases">
        <authorList>
            <person name="Mah S.A."/>
            <person name="Swanson W.J."/>
            <person name="Moy G.W."/>
            <person name="Vacquier V.D."/>
        </authorList>
    </citation>
    <scope>NUCLEOTIDE SEQUENCE [LARGE SCALE GENOMIC DNA]</scope>
    <source>
        <strain evidence="1">DSM 21768</strain>
    </source>
</reference>
<keyword evidence="3" id="KW-1185">Reference proteome</keyword>
<proteinExistence type="predicted"/>
<dbReference type="EMBL" id="FTNU01000030">
    <property type="protein sequence ID" value="SIS09733.1"/>
    <property type="molecule type" value="Genomic_DNA"/>
</dbReference>
<sequence length="56" mass="6441">MLVKLYIYQKSDGLFLYQDIGNPDSVISDLGDDKDFTLTAPPDNTKQYRWLDGAWV</sequence>
<protein>
    <submittedName>
        <fullName evidence="1">Uncharacterized protein</fullName>
    </submittedName>
</protein>
<organism evidence="1 3">
    <name type="scientific">Moraxella cuniculi DSM 21768</name>
    <dbReference type="NCBI Taxonomy" id="1122245"/>
    <lineage>
        <taxon>Bacteria</taxon>
        <taxon>Pseudomonadati</taxon>
        <taxon>Pseudomonadota</taxon>
        <taxon>Gammaproteobacteria</taxon>
        <taxon>Moraxellales</taxon>
        <taxon>Moraxellaceae</taxon>
        <taxon>Moraxella</taxon>
    </lineage>
</organism>
<accession>A0A1N7GAW9</accession>
<dbReference type="AlphaFoldDB" id="A0A1N7GAW9"/>
<dbReference type="EMBL" id="FTNU01000039">
    <property type="protein sequence ID" value="SIS10462.1"/>
    <property type="molecule type" value="Genomic_DNA"/>
</dbReference>
<dbReference type="Proteomes" id="UP000187495">
    <property type="component" value="Unassembled WGS sequence"/>
</dbReference>
<reference evidence="3" key="2">
    <citation type="submission" date="2017-01" db="EMBL/GenBank/DDBJ databases">
        <authorList>
            <person name="Varghese N."/>
            <person name="Submissions S."/>
        </authorList>
    </citation>
    <scope>NUCLEOTIDE SEQUENCE [LARGE SCALE GENOMIC DNA]</scope>
    <source>
        <strain evidence="3">DSM 21768</strain>
    </source>
</reference>
<name>A0A1N7GAW9_9GAMM</name>
<evidence type="ECO:0000313" key="2">
    <source>
        <dbReference type="EMBL" id="SIS10462.1"/>
    </source>
</evidence>
<evidence type="ECO:0000313" key="1">
    <source>
        <dbReference type="EMBL" id="SIS09733.1"/>
    </source>
</evidence>
<gene>
    <name evidence="1" type="ORF">SAMN02745664_1305</name>
    <name evidence="2" type="ORF">SAMN02745664_1395</name>
</gene>
<dbReference type="RefSeq" id="WP_158078461.1">
    <property type="nucleotide sequence ID" value="NZ_FTNU01000030.1"/>
</dbReference>
<evidence type="ECO:0000313" key="3">
    <source>
        <dbReference type="Proteomes" id="UP000187495"/>
    </source>
</evidence>